<protein>
    <submittedName>
        <fullName evidence="2">Hypothetical_protein</fullName>
    </submittedName>
</protein>
<reference evidence="1" key="1">
    <citation type="submission" date="2023-06" db="EMBL/GenBank/DDBJ databases">
        <authorList>
            <person name="Kurt Z."/>
        </authorList>
    </citation>
    <scope>NUCLEOTIDE SEQUENCE</scope>
</reference>
<accession>A0AA86Q102</accession>
<dbReference type="EMBL" id="CAXDID020000587">
    <property type="protein sequence ID" value="CAL6104771.1"/>
    <property type="molecule type" value="Genomic_DNA"/>
</dbReference>
<comment type="caution">
    <text evidence="1">The sequence shown here is derived from an EMBL/GenBank/DDBJ whole genome shotgun (WGS) entry which is preliminary data.</text>
</comment>
<dbReference type="AlphaFoldDB" id="A0AA86Q102"/>
<evidence type="ECO:0000313" key="1">
    <source>
        <dbReference type="EMBL" id="CAI9947583.1"/>
    </source>
</evidence>
<dbReference type="Proteomes" id="UP001642409">
    <property type="component" value="Unassembled WGS sequence"/>
</dbReference>
<sequence length="120" mass="13991">MSSLQRAGRAQCGESSVSSEIRSYLCVNIINKQFFAESGTPRKYFLQNIKSQITGVRKKYLGIQFTWDIYQPFLMFSDLYKFQYMSIILLVIQTSNMNTLRFLVCLITVSYFQLRTIIVV</sequence>
<proteinExistence type="predicted"/>
<evidence type="ECO:0000313" key="2">
    <source>
        <dbReference type="EMBL" id="CAL6104771.1"/>
    </source>
</evidence>
<evidence type="ECO:0000313" key="3">
    <source>
        <dbReference type="Proteomes" id="UP001642409"/>
    </source>
</evidence>
<name>A0AA86Q102_9EUKA</name>
<reference evidence="2 3" key="2">
    <citation type="submission" date="2024-07" db="EMBL/GenBank/DDBJ databases">
        <authorList>
            <person name="Akdeniz Z."/>
        </authorList>
    </citation>
    <scope>NUCLEOTIDE SEQUENCE [LARGE SCALE GENOMIC DNA]</scope>
</reference>
<gene>
    <name evidence="1" type="ORF">HINF_LOCUS35228</name>
    <name evidence="2" type="ORF">HINF_LOCUS72943</name>
</gene>
<keyword evidence="3" id="KW-1185">Reference proteome</keyword>
<dbReference type="EMBL" id="CATOUU010000777">
    <property type="protein sequence ID" value="CAI9947583.1"/>
    <property type="molecule type" value="Genomic_DNA"/>
</dbReference>
<organism evidence="1">
    <name type="scientific">Hexamita inflata</name>
    <dbReference type="NCBI Taxonomy" id="28002"/>
    <lineage>
        <taxon>Eukaryota</taxon>
        <taxon>Metamonada</taxon>
        <taxon>Diplomonadida</taxon>
        <taxon>Hexamitidae</taxon>
        <taxon>Hexamitinae</taxon>
        <taxon>Hexamita</taxon>
    </lineage>
</organism>